<keyword evidence="2" id="KW-1185">Reference proteome</keyword>
<evidence type="ECO:0000313" key="2">
    <source>
        <dbReference type="Proteomes" id="UP000593571"/>
    </source>
</evidence>
<comment type="caution">
    <text evidence="1">The sequence shown here is derived from an EMBL/GenBank/DDBJ whole genome shotgun (WGS) entry which is preliminary data.</text>
</comment>
<sequence length="137" mass="15274">MPSLLSRTFSDKPIRYPRRLTHHTERGSTVVCDTVKGRKFLASPIRSLLTSGADSCTWVPSQRLDRQNVSLWLSAYPAMILSVRLKHHLKGVKLMWTLQGVILMFIGPCKWGLSGAVLGDVSVVLYISVTPSGHSYH</sequence>
<dbReference type="EMBL" id="JACASE010000010">
    <property type="protein sequence ID" value="KAF6431692.1"/>
    <property type="molecule type" value="Genomic_DNA"/>
</dbReference>
<organism evidence="1 2">
    <name type="scientific">Rousettus aegyptiacus</name>
    <name type="common">Egyptian fruit bat</name>
    <name type="synonym">Pteropus aegyptiacus</name>
    <dbReference type="NCBI Taxonomy" id="9407"/>
    <lineage>
        <taxon>Eukaryota</taxon>
        <taxon>Metazoa</taxon>
        <taxon>Chordata</taxon>
        <taxon>Craniata</taxon>
        <taxon>Vertebrata</taxon>
        <taxon>Euteleostomi</taxon>
        <taxon>Mammalia</taxon>
        <taxon>Eutheria</taxon>
        <taxon>Laurasiatheria</taxon>
        <taxon>Chiroptera</taxon>
        <taxon>Yinpterochiroptera</taxon>
        <taxon>Pteropodoidea</taxon>
        <taxon>Pteropodidae</taxon>
        <taxon>Rousettinae</taxon>
        <taxon>Rousettus</taxon>
    </lineage>
</organism>
<dbReference type="Proteomes" id="UP000593571">
    <property type="component" value="Unassembled WGS sequence"/>
</dbReference>
<dbReference type="AlphaFoldDB" id="A0A7J8E946"/>
<name>A0A7J8E946_ROUAE</name>
<reference evidence="1 2" key="1">
    <citation type="journal article" date="2020" name="Nature">
        <title>Six reference-quality genomes reveal evolution of bat adaptations.</title>
        <authorList>
            <person name="Jebb D."/>
            <person name="Huang Z."/>
            <person name="Pippel M."/>
            <person name="Hughes G.M."/>
            <person name="Lavrichenko K."/>
            <person name="Devanna P."/>
            <person name="Winkler S."/>
            <person name="Jermiin L.S."/>
            <person name="Skirmuntt E.C."/>
            <person name="Katzourakis A."/>
            <person name="Burkitt-Gray L."/>
            <person name="Ray D.A."/>
            <person name="Sullivan K.A.M."/>
            <person name="Roscito J.G."/>
            <person name="Kirilenko B.M."/>
            <person name="Davalos L.M."/>
            <person name="Corthals A.P."/>
            <person name="Power M.L."/>
            <person name="Jones G."/>
            <person name="Ransome R.D."/>
            <person name="Dechmann D.K.N."/>
            <person name="Locatelli A.G."/>
            <person name="Puechmaille S.J."/>
            <person name="Fedrigo O."/>
            <person name="Jarvis E.D."/>
            <person name="Hiller M."/>
            <person name="Vernes S.C."/>
            <person name="Myers E.W."/>
            <person name="Teeling E.C."/>
        </authorList>
    </citation>
    <scope>NUCLEOTIDE SEQUENCE [LARGE SCALE GENOMIC DNA]</scope>
    <source>
        <strain evidence="1">MRouAeg1</strain>
        <tissue evidence="1">Muscle</tissue>
    </source>
</reference>
<proteinExistence type="predicted"/>
<evidence type="ECO:0000313" key="1">
    <source>
        <dbReference type="EMBL" id="KAF6431692.1"/>
    </source>
</evidence>
<protein>
    <submittedName>
        <fullName evidence="1">Uncharacterized protein</fullName>
    </submittedName>
</protein>
<accession>A0A7J8E946</accession>
<gene>
    <name evidence="1" type="ORF">HJG63_008185</name>
</gene>